<feature type="compositionally biased region" description="Basic and acidic residues" evidence="6">
    <location>
        <begin position="153"/>
        <end position="162"/>
    </location>
</feature>
<evidence type="ECO:0000256" key="5">
    <source>
        <dbReference type="ARBA" id="ARBA00023212"/>
    </source>
</evidence>
<feature type="region of interest" description="Disordered" evidence="6">
    <location>
        <begin position="190"/>
        <end position="236"/>
    </location>
</feature>
<gene>
    <name evidence="9" type="ORF">DMAD_01389</name>
</gene>
<dbReference type="GO" id="GO:0000930">
    <property type="term" value="C:gamma-tubulin complex"/>
    <property type="evidence" value="ECO:0007669"/>
    <property type="project" value="TreeGrafter"/>
</dbReference>
<feature type="compositionally biased region" description="Low complexity" evidence="6">
    <location>
        <begin position="195"/>
        <end position="213"/>
    </location>
</feature>
<sequence>MSATKDTYPEEMGPATPMHYITQLLSQIYLSINGPQHAEEHDLLVNNALDRILEMPNSLNESGRIVSEDDCVIKIMRTLNSKPSPNGNREELPGNVFLKTYTQFLKLKTDEKRREAVMNFLLDILESSYLHPTTIRPNRKVGLPLVPDLKLPSPDEKQEDPRYMMSGGQRGGPEATDNLKEVLSERLTGSYAHSQQQQQKEQDQQQQQQQQQQENGTSYSYDPNLSSAGLGQDQMPNYTEDLQSEKYVDESLDMVTNALFSFTGIQGKYLRKDVITGRFKLDTTNIKLLTTGDAGLMLRLSELGYYHDRVTEYADPSKGYSALGCMGQALTCFLRKELGDYHGEVSLLHDQVNAFKKAQRKSSFSPREAEWQDGQQEQVTLFKLLAWYIKPLHRMQWLTKIAHACMMKKGGELISVVWEFLDDGNPAVDKLAHDLLAAMCRPLTRMISQWMLEGNITDIHSEFFVEALTDVGPDRLWHDKFRLRIPMLPKFISQELADKILRTGKSINFLREVCEKNDLVNDQGELKKIMESNAGDIFSYTQDTKWHAAIEICYQTTSKSVLDYMVGPHKLLDHLQCMRRYLLLGQGDFVSVFIEHMKDELEKPGTEIFAHDLSAMLDTSLRCTNAQYDDPEILNHLDVVAQKPLMGDKGWDIVSLQYVVQGPLATMLEPTMCTYKALFKPLWRIKHMEFVLSTKIWKEQMTNGKKLRKMSAEISRASYRLHLFTSEIMHFIHQMQYYVLFEVIECNWVNLQGHMYHATGLDEILNAHESFLDDITVGCFINSTADKERHLETVFENIIALEIWQASFYKECFKEQSAREELEKKIAESEREGRFGLTTEEKMERDQERKMFEQKVIIACRGLEGISCSYEKAVSGFMMGLNSSDDPQLQLFGTRLDFNEFYKKRDKNLSKPLTFEHLRMSNVYNSNKNNAIGSRFVINSQASSSSSPAM</sequence>
<organism evidence="9 10">
    <name type="scientific">Drosophila madeirensis</name>
    <name type="common">Fruit fly</name>
    <dbReference type="NCBI Taxonomy" id="30013"/>
    <lineage>
        <taxon>Eukaryota</taxon>
        <taxon>Metazoa</taxon>
        <taxon>Ecdysozoa</taxon>
        <taxon>Arthropoda</taxon>
        <taxon>Hexapoda</taxon>
        <taxon>Insecta</taxon>
        <taxon>Pterygota</taxon>
        <taxon>Neoptera</taxon>
        <taxon>Endopterygota</taxon>
        <taxon>Diptera</taxon>
        <taxon>Brachycera</taxon>
        <taxon>Muscomorpha</taxon>
        <taxon>Ephydroidea</taxon>
        <taxon>Drosophilidae</taxon>
        <taxon>Drosophila</taxon>
        <taxon>Sophophora</taxon>
    </lineage>
</organism>
<evidence type="ECO:0000256" key="1">
    <source>
        <dbReference type="ARBA" id="ARBA00004245"/>
    </source>
</evidence>
<name>A0AAU9G0Z7_DROMD</name>
<feature type="compositionally biased region" description="Polar residues" evidence="6">
    <location>
        <begin position="214"/>
        <end position="236"/>
    </location>
</feature>
<dbReference type="Pfam" id="PF04130">
    <property type="entry name" value="GCP_C_terminal"/>
    <property type="match status" value="1"/>
</dbReference>
<dbReference type="GO" id="GO:0031122">
    <property type="term" value="P:cytoplasmic microtubule organization"/>
    <property type="evidence" value="ECO:0007669"/>
    <property type="project" value="TreeGrafter"/>
</dbReference>
<keyword evidence="3" id="KW-0963">Cytoplasm</keyword>
<evidence type="ECO:0000313" key="10">
    <source>
        <dbReference type="Proteomes" id="UP001500889"/>
    </source>
</evidence>
<reference evidence="9 10" key="1">
    <citation type="submission" date="2024-02" db="EMBL/GenBank/DDBJ databases">
        <title>A chromosome-level genome assembly of Drosophila madeirensis, a fruit fly species endemic to Madeira island.</title>
        <authorList>
            <person name="Tomihara K."/>
            <person name="Llopart A."/>
            <person name="Yamamoto D."/>
        </authorList>
    </citation>
    <scope>NUCLEOTIDE SEQUENCE [LARGE SCALE GENOMIC DNA]</scope>
    <source>
        <strain evidence="9 10">RF1</strain>
    </source>
</reference>
<protein>
    <submittedName>
        <fullName evidence="9">Gamma-tubulin complex component 3</fullName>
    </submittedName>
</protein>
<dbReference type="GO" id="GO:0043015">
    <property type="term" value="F:gamma-tubulin binding"/>
    <property type="evidence" value="ECO:0007669"/>
    <property type="project" value="InterPro"/>
</dbReference>
<evidence type="ECO:0000256" key="3">
    <source>
        <dbReference type="ARBA" id="ARBA00022490"/>
    </source>
</evidence>
<evidence type="ECO:0000313" key="9">
    <source>
        <dbReference type="EMBL" id="BFG01699.1"/>
    </source>
</evidence>
<dbReference type="InterPro" id="IPR041470">
    <property type="entry name" value="GCP_N"/>
</dbReference>
<dbReference type="InterPro" id="IPR042241">
    <property type="entry name" value="GCP_C_sf"/>
</dbReference>
<feature type="region of interest" description="Disordered" evidence="6">
    <location>
        <begin position="135"/>
        <end position="176"/>
    </location>
</feature>
<dbReference type="GO" id="GO:0005874">
    <property type="term" value="C:microtubule"/>
    <property type="evidence" value="ECO:0007669"/>
    <property type="project" value="UniProtKB-KW"/>
</dbReference>
<dbReference type="GO" id="GO:0000278">
    <property type="term" value="P:mitotic cell cycle"/>
    <property type="evidence" value="ECO:0007669"/>
    <property type="project" value="TreeGrafter"/>
</dbReference>
<keyword evidence="10" id="KW-1185">Reference proteome</keyword>
<evidence type="ECO:0000256" key="4">
    <source>
        <dbReference type="ARBA" id="ARBA00022701"/>
    </source>
</evidence>
<dbReference type="Proteomes" id="UP001500889">
    <property type="component" value="Chromosome A"/>
</dbReference>
<evidence type="ECO:0000259" key="7">
    <source>
        <dbReference type="Pfam" id="PF04130"/>
    </source>
</evidence>
<feature type="domain" description="Gamma tubulin complex component protein N-terminal" evidence="8">
    <location>
        <begin position="257"/>
        <end position="566"/>
    </location>
</feature>
<dbReference type="GO" id="GO:0051321">
    <property type="term" value="P:meiotic cell cycle"/>
    <property type="evidence" value="ECO:0007669"/>
    <property type="project" value="TreeGrafter"/>
</dbReference>
<evidence type="ECO:0000256" key="2">
    <source>
        <dbReference type="ARBA" id="ARBA00010337"/>
    </source>
</evidence>
<dbReference type="AlphaFoldDB" id="A0AAU9G0Z7"/>
<dbReference type="Pfam" id="PF17681">
    <property type="entry name" value="GCP_N_terminal"/>
    <property type="match status" value="1"/>
</dbReference>
<dbReference type="EMBL" id="AP029266">
    <property type="protein sequence ID" value="BFG01699.1"/>
    <property type="molecule type" value="Genomic_DNA"/>
</dbReference>
<dbReference type="InterPro" id="IPR040457">
    <property type="entry name" value="GCP_C"/>
</dbReference>
<proteinExistence type="inferred from homology"/>
<dbReference type="GO" id="GO:0051225">
    <property type="term" value="P:spindle assembly"/>
    <property type="evidence" value="ECO:0007669"/>
    <property type="project" value="TreeGrafter"/>
</dbReference>
<dbReference type="InterPro" id="IPR007259">
    <property type="entry name" value="GCP"/>
</dbReference>
<accession>A0AAU9G0Z7</accession>
<dbReference type="GO" id="GO:0000922">
    <property type="term" value="C:spindle pole"/>
    <property type="evidence" value="ECO:0007669"/>
    <property type="project" value="InterPro"/>
</dbReference>
<dbReference type="GO" id="GO:0007020">
    <property type="term" value="P:microtubule nucleation"/>
    <property type="evidence" value="ECO:0007669"/>
    <property type="project" value="InterPro"/>
</dbReference>
<feature type="domain" description="Gamma tubulin complex component C-terminal" evidence="7">
    <location>
        <begin position="571"/>
        <end position="902"/>
    </location>
</feature>
<dbReference type="PANTHER" id="PTHR19302">
    <property type="entry name" value="GAMMA TUBULIN COMPLEX PROTEIN"/>
    <property type="match status" value="1"/>
</dbReference>
<comment type="similarity">
    <text evidence="2">Belongs to the TUBGCP family.</text>
</comment>
<dbReference type="PANTHER" id="PTHR19302:SF14">
    <property type="entry name" value="GAMMA-TUBULIN COMPLEX COMPONENT 3"/>
    <property type="match status" value="1"/>
</dbReference>
<dbReference type="Gene3D" id="1.20.120.1900">
    <property type="entry name" value="Gamma-tubulin complex, C-terminal domain"/>
    <property type="match status" value="1"/>
</dbReference>
<keyword evidence="5" id="KW-0206">Cytoskeleton</keyword>
<dbReference type="GO" id="GO:0051011">
    <property type="term" value="F:microtubule minus-end binding"/>
    <property type="evidence" value="ECO:0007669"/>
    <property type="project" value="TreeGrafter"/>
</dbReference>
<evidence type="ECO:0000256" key="6">
    <source>
        <dbReference type="SAM" id="MobiDB-lite"/>
    </source>
</evidence>
<comment type="subcellular location">
    <subcellularLocation>
        <location evidence="1">Cytoplasm</location>
        <location evidence="1">Cytoskeleton</location>
    </subcellularLocation>
</comment>
<evidence type="ECO:0000259" key="8">
    <source>
        <dbReference type="Pfam" id="PF17681"/>
    </source>
</evidence>
<keyword evidence="4" id="KW-0493">Microtubule</keyword>